<feature type="transmembrane region" description="Helical" evidence="6">
    <location>
        <begin position="305"/>
        <end position="325"/>
    </location>
</feature>
<dbReference type="InterPro" id="IPR050833">
    <property type="entry name" value="Poly_Biosynth_Transport"/>
</dbReference>
<comment type="caution">
    <text evidence="7">The sequence shown here is derived from an EMBL/GenBank/DDBJ whole genome shotgun (WGS) entry which is preliminary data.</text>
</comment>
<dbReference type="PANTHER" id="PTHR30250">
    <property type="entry name" value="PST FAMILY PREDICTED COLANIC ACID TRANSPORTER"/>
    <property type="match status" value="1"/>
</dbReference>
<evidence type="ECO:0000313" key="8">
    <source>
        <dbReference type="Proteomes" id="UP000558015"/>
    </source>
</evidence>
<dbReference type="Pfam" id="PF01943">
    <property type="entry name" value="Polysacc_synt"/>
    <property type="match status" value="1"/>
</dbReference>
<feature type="transmembrane region" description="Helical" evidence="6">
    <location>
        <begin position="369"/>
        <end position="388"/>
    </location>
</feature>
<keyword evidence="3 6" id="KW-0812">Transmembrane</keyword>
<evidence type="ECO:0000256" key="6">
    <source>
        <dbReference type="SAM" id="Phobius"/>
    </source>
</evidence>
<sequence>MIKTIQNYLKNEEYKRLFDNFMSLMTLQGLNYILPLITFPYLVRVLGPEKFGLVSFASAFIGYFVIITDYGFNLSATREIALNRENNEKLSEIFSSVMTIKFMLMILSFFLMLLVVFSFDKFRSDWKIYVFTFGMVFGNVLFPVWFFQGIEKMRFITYLNILSKVIFTILIFILVTDQYDYYYVPILNSLGYTTAGTLAIIIISSKFKIKYFLPTKGKIYEQLTSGYYIFLSQLKISLFSNSNIFILGLLCGNASVAYFSAAETLIRVLAMMQIPVVNAIFPYVSKKMQVDKIKTIHNLFNIAKIGSILYIIILFVAFIFSNQIILTFYGESMRNSILIFQILLIVPLSIYLNNIFGTQILLNLGKDKTFFYVLLMTALLNITIIIPLTLAYNYLGTAISMLISEIFLFGGMYYYAKKEIKKF</sequence>
<organism evidence="7 8">
    <name type="scientific">Methanococcus maripaludis</name>
    <name type="common">Methanococcus deltae</name>
    <dbReference type="NCBI Taxonomy" id="39152"/>
    <lineage>
        <taxon>Archaea</taxon>
        <taxon>Methanobacteriati</taxon>
        <taxon>Methanobacteriota</taxon>
        <taxon>Methanomada group</taxon>
        <taxon>Methanococci</taxon>
        <taxon>Methanococcales</taxon>
        <taxon>Methanococcaceae</taxon>
        <taxon>Methanococcus</taxon>
    </lineage>
</organism>
<dbReference type="Proteomes" id="UP000558015">
    <property type="component" value="Unassembled WGS sequence"/>
</dbReference>
<evidence type="ECO:0000256" key="1">
    <source>
        <dbReference type="ARBA" id="ARBA00004651"/>
    </source>
</evidence>
<dbReference type="GO" id="GO:0005886">
    <property type="term" value="C:plasma membrane"/>
    <property type="evidence" value="ECO:0007669"/>
    <property type="project" value="UniProtKB-SubCell"/>
</dbReference>
<protein>
    <submittedName>
        <fullName evidence="7">PST family polysaccharide transporter</fullName>
    </submittedName>
</protein>
<dbReference type="InterPro" id="IPR002797">
    <property type="entry name" value="Polysacc_synth"/>
</dbReference>
<name>A0A7J9P6J0_METMI</name>
<accession>A0A7J9P6J0</accession>
<feature type="transmembrane region" description="Helical" evidence="6">
    <location>
        <begin position="21"/>
        <end position="41"/>
    </location>
</feature>
<feature type="transmembrane region" description="Helical" evidence="6">
    <location>
        <begin position="155"/>
        <end position="175"/>
    </location>
</feature>
<evidence type="ECO:0000256" key="5">
    <source>
        <dbReference type="ARBA" id="ARBA00023136"/>
    </source>
</evidence>
<feature type="transmembrane region" description="Helical" evidence="6">
    <location>
        <begin position="394"/>
        <end position="416"/>
    </location>
</feature>
<feature type="transmembrane region" description="Helical" evidence="6">
    <location>
        <begin position="337"/>
        <end position="357"/>
    </location>
</feature>
<feature type="transmembrane region" description="Helical" evidence="6">
    <location>
        <begin position="181"/>
        <end position="203"/>
    </location>
</feature>
<dbReference type="RefSeq" id="WP_181493659.1">
    <property type="nucleotide sequence ID" value="NZ_JACDUN010000001.1"/>
</dbReference>
<evidence type="ECO:0000256" key="2">
    <source>
        <dbReference type="ARBA" id="ARBA00022475"/>
    </source>
</evidence>
<reference evidence="7 8" key="1">
    <citation type="submission" date="2020-07" db="EMBL/GenBank/DDBJ databases">
        <title>Genomic Encyclopedia of Type Strains, Phase IV (KMG-V): Genome sequencing to study the core and pangenomes of soil and plant-associated prokaryotes.</title>
        <authorList>
            <person name="Whitman W."/>
        </authorList>
    </citation>
    <scope>NUCLEOTIDE SEQUENCE [LARGE SCALE GENOMIC DNA]</scope>
    <source>
        <strain evidence="7 8">C12</strain>
    </source>
</reference>
<feature type="transmembrane region" description="Helical" evidence="6">
    <location>
        <begin position="128"/>
        <end position="148"/>
    </location>
</feature>
<evidence type="ECO:0000313" key="7">
    <source>
        <dbReference type="EMBL" id="MBA2858831.1"/>
    </source>
</evidence>
<feature type="transmembrane region" description="Helical" evidence="6">
    <location>
        <begin position="53"/>
        <end position="72"/>
    </location>
</feature>
<gene>
    <name evidence="7" type="ORF">HNP93_001532</name>
</gene>
<comment type="subcellular location">
    <subcellularLocation>
        <location evidence="1">Cell membrane</location>
        <topology evidence="1">Multi-pass membrane protein</topology>
    </subcellularLocation>
</comment>
<keyword evidence="2" id="KW-1003">Cell membrane</keyword>
<dbReference type="CDD" id="cd13128">
    <property type="entry name" value="MATE_Wzx_like"/>
    <property type="match status" value="1"/>
</dbReference>
<feature type="transmembrane region" description="Helical" evidence="6">
    <location>
        <begin position="93"/>
        <end position="116"/>
    </location>
</feature>
<dbReference type="EMBL" id="JACDUN010000001">
    <property type="protein sequence ID" value="MBA2858831.1"/>
    <property type="molecule type" value="Genomic_DNA"/>
</dbReference>
<keyword evidence="4 6" id="KW-1133">Transmembrane helix</keyword>
<evidence type="ECO:0000256" key="4">
    <source>
        <dbReference type="ARBA" id="ARBA00022989"/>
    </source>
</evidence>
<keyword evidence="5 6" id="KW-0472">Membrane</keyword>
<dbReference type="AlphaFoldDB" id="A0A7J9P6J0"/>
<feature type="transmembrane region" description="Helical" evidence="6">
    <location>
        <begin position="265"/>
        <end position="284"/>
    </location>
</feature>
<proteinExistence type="predicted"/>
<feature type="transmembrane region" description="Helical" evidence="6">
    <location>
        <begin position="238"/>
        <end position="259"/>
    </location>
</feature>
<evidence type="ECO:0000256" key="3">
    <source>
        <dbReference type="ARBA" id="ARBA00022692"/>
    </source>
</evidence>
<dbReference type="PANTHER" id="PTHR30250:SF11">
    <property type="entry name" value="O-ANTIGEN TRANSPORTER-RELATED"/>
    <property type="match status" value="1"/>
</dbReference>